<feature type="compositionally biased region" description="Acidic residues" evidence="1">
    <location>
        <begin position="821"/>
        <end position="836"/>
    </location>
</feature>
<feature type="compositionally biased region" description="Basic and acidic residues" evidence="1">
    <location>
        <begin position="943"/>
        <end position="963"/>
    </location>
</feature>
<dbReference type="SUPFAM" id="SSF50249">
    <property type="entry name" value="Nucleic acid-binding proteins"/>
    <property type="match status" value="1"/>
</dbReference>
<feature type="compositionally biased region" description="Polar residues" evidence="1">
    <location>
        <begin position="1273"/>
        <end position="1283"/>
    </location>
</feature>
<feature type="region of interest" description="Disordered" evidence="1">
    <location>
        <begin position="540"/>
        <end position="564"/>
    </location>
</feature>
<feature type="compositionally biased region" description="Polar residues" evidence="1">
    <location>
        <begin position="848"/>
        <end position="857"/>
    </location>
</feature>
<accession>A0A2T2PCR3</accession>
<feature type="compositionally biased region" description="Basic and acidic residues" evidence="1">
    <location>
        <begin position="18"/>
        <end position="32"/>
    </location>
</feature>
<feature type="domain" description="Telomeric single stranded DNA binding POT1/Cdc13" evidence="2">
    <location>
        <begin position="1465"/>
        <end position="1620"/>
    </location>
</feature>
<feature type="region of interest" description="Disordered" evidence="1">
    <location>
        <begin position="179"/>
        <end position="200"/>
    </location>
</feature>
<feature type="region of interest" description="Disordered" evidence="1">
    <location>
        <begin position="664"/>
        <end position="687"/>
    </location>
</feature>
<dbReference type="Gene3D" id="2.40.50.140">
    <property type="entry name" value="Nucleic acid-binding proteins"/>
    <property type="match status" value="1"/>
</dbReference>
<feature type="compositionally biased region" description="Basic and acidic residues" evidence="1">
    <location>
        <begin position="858"/>
        <end position="874"/>
    </location>
</feature>
<evidence type="ECO:0000313" key="4">
    <source>
        <dbReference type="Proteomes" id="UP000240883"/>
    </source>
</evidence>
<feature type="region of interest" description="Disordered" evidence="1">
    <location>
        <begin position="1"/>
        <end position="32"/>
    </location>
</feature>
<gene>
    <name evidence="3" type="ORF">BS50DRAFT_644166</name>
</gene>
<feature type="compositionally biased region" description="Basic and acidic residues" evidence="1">
    <location>
        <begin position="1051"/>
        <end position="1060"/>
    </location>
</feature>
<dbReference type="SMART" id="SM00976">
    <property type="entry name" value="Telo_bind"/>
    <property type="match status" value="1"/>
</dbReference>
<name>A0A2T2PCR3_CORCC</name>
<feature type="compositionally biased region" description="Polar residues" evidence="1">
    <location>
        <begin position="746"/>
        <end position="760"/>
    </location>
</feature>
<sequence length="1651" mass="179724">MTEDPPKLTTTTAPTVHNDPRHQRPSRLSDRHDKIAGPLQLGGNYNMENVPIAELSPNLRDPASKQFKAEVTLIWPYSSVAREFALLLAEPDLRLRRRKGQVRVRFTGSSAKAIATTGVGIGDEVTLSLRGAHFVQEGGISTPGKSIDWELEYAQTLTVQAFREGNEIAQLDFTNVAPTPAPQSPIRKLPSVPTTTSDEFTSPAVKRLRLSDIQLNNGPLFDAGFGTLWEEAERERDRKKPRKSYGDWKTWTYTARTPSPEKDNNELDDGFDEIEATPSRASQLPATPVSPPKAQPFSVAGLPLGQLEQSSLSADDAMEDVRVVEENSVGDAINDSIVETVADDFVRDADYYDLYAGPNEYPPPELTNAFGGDTEPNTEEEEAHTEQDLVDLSTTVSNTEESRAQSEQQASQADEVADIGFARGYTSEFADGGMFDITDASFGVEGFDLTHEQHEIVQTVPGEESAIAQQPEVVMPPPTLPFLQTDIPTTSSQGLLTPVGNEPSSPTLKPLDSSTLPMPSPFPGDQDMNIASYLDRVQAVEQSKQSDPVQSQSEESENEDSYMEPSFYSSISASNAPAWGPTHESAFTDVRFTFGIDESSLSRPGTSSNVNKEFTDTNVAGLMAQAGEPTDVEGVGSSANITKTDIPQDAPLQGNAELRGIVSSSLNDIPRTSQEREESPYHNIPQDLVAPEVVIEAAPEYAGPVPEEIHIETNLPDMSAARDRSPYRGIGQEVISPEIHVEPAELNSQSNSIEQSQDSPKASFPQADESEIIHLSSGSEADSGDESVQSPANQDGQGIRVEIQDPQSDNSDGEGSLISVSDDDDDLEIADNASDDDGTKISVEDSGSEQYLTSGSEDSQRADIDEMDVDEGHQSSKSSKQQPATPAEIIDLGSDSDDEADDLQPPGELNAANDDAISTPDTTSELQAVNREHSQNMPTTVPSEEHTTHMEIDQVTPKFDKLDATSTARSNDESQMPKLEMMEYTNHAPSDALLTQDNIQEVTDLNPDIKMESIEQDMGLSLVESNDSHGYNNDDQSVAGPSDEVLIAIPEGRKLGELHHKAAPVTGPARNTRSKTKASASPALEESPASQRTTRPNKSKPAVAPTSHEATSPNLRSRSTASPMNQSQPKSPYSLRSQSKLLSPTKSVASITTPERQMHQGRMAKYSPSIPSSPFKDSFSEIDISHPDYLDLPSTSFAPSQELGTLGRYANVDHVRDSEESSLRSEHSISTAQISESQGILDIHSDPIDPSLRDPDPTSLKLPLQDRKITQEPLGQTGTTSKLDSPKRRPQSKLSSQIASNSPRRSKRLNKEVDETSQPTTKGEGEGMGRINSPSSGMAGLESLTNNNLPMTPDHTQKTLVEPHQAEFFGQQQEILPMTPRLTQATSAGLTSFTGEAGLEVSRQQPAKSPVTRSASRRKVTATGVGLGNDAAAIHSDELSASEDEATLVNYELPSTGLSTPIAYYTPLKDLRFFLNRSSQFHSSSNPDVLALVTSSSTEPKRAEKGPKHWNTTLHITDISLYPATTTIQIFRPHSTALPKADKGDAVLLRSFLVKSLNRQPSMVSGDESSWCVWRWGKPVWGKSKGTYGELLAREEVNGPAVERGEGEWKEVERLRAWWLRKVKDEMEKKEAAAVKTRSKDKEKEKEKVEE</sequence>
<proteinExistence type="predicted"/>
<feature type="region of interest" description="Disordered" evidence="1">
    <location>
        <begin position="1020"/>
        <end position="1179"/>
    </location>
</feature>
<feature type="region of interest" description="Disordered" evidence="1">
    <location>
        <begin position="1216"/>
        <end position="1332"/>
    </location>
</feature>
<evidence type="ECO:0000313" key="3">
    <source>
        <dbReference type="EMBL" id="PSN75326.1"/>
    </source>
</evidence>
<feature type="compositionally biased region" description="Polar residues" evidence="1">
    <location>
        <begin position="540"/>
        <end position="549"/>
    </location>
</feature>
<feature type="compositionally biased region" description="Low complexity" evidence="1">
    <location>
        <begin position="1078"/>
        <end position="1090"/>
    </location>
</feature>
<dbReference type="STRING" id="1448308.A0A2T2PCR3"/>
<dbReference type="EMBL" id="KZ678128">
    <property type="protein sequence ID" value="PSN75326.1"/>
    <property type="molecule type" value="Genomic_DNA"/>
</dbReference>
<dbReference type="GO" id="GO:0003677">
    <property type="term" value="F:DNA binding"/>
    <property type="evidence" value="ECO:0007669"/>
    <property type="project" value="InterPro"/>
</dbReference>
<feature type="compositionally biased region" description="Basic and acidic residues" evidence="1">
    <location>
        <begin position="1243"/>
        <end position="1256"/>
    </location>
</feature>
<dbReference type="InterPro" id="IPR011564">
    <property type="entry name" value="Telomer_end-bd_POT1/Cdc13"/>
</dbReference>
<feature type="compositionally biased region" description="Polar residues" evidence="1">
    <location>
        <begin position="875"/>
        <end position="884"/>
    </location>
</feature>
<dbReference type="GO" id="GO:0000781">
    <property type="term" value="C:chromosome, telomeric region"/>
    <property type="evidence" value="ECO:0007669"/>
    <property type="project" value="InterPro"/>
</dbReference>
<reference evidence="3 4" key="1">
    <citation type="journal article" date="2018" name="Front. Microbiol.">
        <title>Genome-Wide Analysis of Corynespora cassiicola Leaf Fall Disease Putative Effectors.</title>
        <authorList>
            <person name="Lopez D."/>
            <person name="Ribeiro S."/>
            <person name="Label P."/>
            <person name="Fumanal B."/>
            <person name="Venisse J.S."/>
            <person name="Kohler A."/>
            <person name="de Oliveira R.R."/>
            <person name="Labutti K."/>
            <person name="Lipzen A."/>
            <person name="Lail K."/>
            <person name="Bauer D."/>
            <person name="Ohm R.A."/>
            <person name="Barry K.W."/>
            <person name="Spatafora J."/>
            <person name="Grigoriev I.V."/>
            <person name="Martin F.M."/>
            <person name="Pujade-Renaud V."/>
        </authorList>
    </citation>
    <scope>NUCLEOTIDE SEQUENCE [LARGE SCALE GENOMIC DNA]</scope>
    <source>
        <strain evidence="3 4">Philippines</strain>
    </source>
</reference>
<evidence type="ECO:0000256" key="1">
    <source>
        <dbReference type="SAM" id="MobiDB-lite"/>
    </source>
</evidence>
<organism evidence="3 4">
    <name type="scientific">Corynespora cassiicola Philippines</name>
    <dbReference type="NCBI Taxonomy" id="1448308"/>
    <lineage>
        <taxon>Eukaryota</taxon>
        <taxon>Fungi</taxon>
        <taxon>Dikarya</taxon>
        <taxon>Ascomycota</taxon>
        <taxon>Pezizomycotina</taxon>
        <taxon>Dothideomycetes</taxon>
        <taxon>Pleosporomycetidae</taxon>
        <taxon>Pleosporales</taxon>
        <taxon>Corynesporascaceae</taxon>
        <taxon>Corynespora</taxon>
    </lineage>
</organism>
<feature type="compositionally biased region" description="Polar residues" evidence="1">
    <location>
        <begin position="1292"/>
        <end position="1303"/>
    </location>
</feature>
<feature type="compositionally biased region" description="Polar residues" evidence="1">
    <location>
        <begin position="1023"/>
        <end position="1036"/>
    </location>
</feature>
<feature type="compositionally biased region" description="Polar residues" evidence="1">
    <location>
        <begin position="502"/>
        <end position="517"/>
    </location>
</feature>
<feature type="compositionally biased region" description="Polar residues" evidence="1">
    <location>
        <begin position="1402"/>
        <end position="1414"/>
    </location>
</feature>
<feature type="region of interest" description="Disordered" evidence="1">
    <location>
        <begin position="699"/>
        <end position="977"/>
    </location>
</feature>
<dbReference type="OrthoDB" id="5363079at2759"/>
<dbReference type="Proteomes" id="UP000240883">
    <property type="component" value="Unassembled WGS sequence"/>
</dbReference>
<feature type="compositionally biased region" description="Basic and acidic residues" evidence="1">
    <location>
        <begin position="1216"/>
        <end position="1227"/>
    </location>
</feature>
<feature type="region of interest" description="Disordered" evidence="1">
    <location>
        <begin position="1627"/>
        <end position="1651"/>
    </location>
</feature>
<dbReference type="InterPro" id="IPR012340">
    <property type="entry name" value="NA-bd_OB-fold"/>
</dbReference>
<feature type="compositionally biased region" description="Polar residues" evidence="1">
    <location>
        <begin position="1108"/>
        <end position="1155"/>
    </location>
</feature>
<protein>
    <recommendedName>
        <fullName evidence="2">Telomeric single stranded DNA binding POT1/Cdc13 domain-containing protein</fullName>
    </recommendedName>
</protein>
<feature type="region of interest" description="Disordered" evidence="1">
    <location>
        <begin position="356"/>
        <end position="415"/>
    </location>
</feature>
<feature type="region of interest" description="Disordered" evidence="1">
    <location>
        <begin position="1400"/>
        <end position="1419"/>
    </location>
</feature>
<evidence type="ECO:0000259" key="2">
    <source>
        <dbReference type="SMART" id="SM00976"/>
    </source>
</evidence>
<dbReference type="GO" id="GO:0000723">
    <property type="term" value="P:telomere maintenance"/>
    <property type="evidence" value="ECO:0007669"/>
    <property type="project" value="InterPro"/>
</dbReference>
<feature type="region of interest" description="Disordered" evidence="1">
    <location>
        <begin position="488"/>
        <end position="528"/>
    </location>
</feature>
<keyword evidence="4" id="KW-1185">Reference proteome</keyword>
<feature type="compositionally biased region" description="Polar residues" evidence="1">
    <location>
        <begin position="1228"/>
        <end position="1238"/>
    </location>
</feature>